<keyword evidence="3" id="KW-1003">Cell membrane</keyword>
<organism evidence="9 10">
    <name type="scientific">Paenibacillus cremeus</name>
    <dbReference type="NCBI Taxonomy" id="2163881"/>
    <lineage>
        <taxon>Bacteria</taxon>
        <taxon>Bacillati</taxon>
        <taxon>Bacillota</taxon>
        <taxon>Bacilli</taxon>
        <taxon>Bacillales</taxon>
        <taxon>Paenibacillaceae</taxon>
        <taxon>Paenibacillus</taxon>
    </lineage>
</organism>
<evidence type="ECO:0000256" key="2">
    <source>
        <dbReference type="ARBA" id="ARBA00008193"/>
    </source>
</evidence>
<evidence type="ECO:0000256" key="5">
    <source>
        <dbReference type="ARBA" id="ARBA00022989"/>
    </source>
</evidence>
<gene>
    <name evidence="9" type="ORF">FPZ49_09510</name>
</gene>
<name>A0A559KDS7_9BACL</name>
<sequence length="196" mass="21479">MSWMVLHVLGIMAYATTGAFIALEAGYSFAGVFVLGLTTSFGGAVVRNLIIGAPVSAVWDPSAITIVLVTLTLIILLPQRWTYHWKKWGVIFDSIGLASFALQGALSAYHTYDQLGVILISGMFTGLGGGMIRDLLAGRKPLALKEEIHAVLTLLCGLCVWLDWTNSMQFTVVVVVVTVLRILAIRYQWRINVPRR</sequence>
<protein>
    <submittedName>
        <fullName evidence="9">Trimeric intracellular cation channel family protein</fullName>
    </submittedName>
</protein>
<proteinExistence type="inferred from homology"/>
<dbReference type="AlphaFoldDB" id="A0A559KDS7"/>
<evidence type="ECO:0000256" key="1">
    <source>
        <dbReference type="ARBA" id="ARBA00004651"/>
    </source>
</evidence>
<feature type="transmembrane region" description="Helical" evidence="7">
    <location>
        <begin position="170"/>
        <end position="189"/>
    </location>
</feature>
<keyword evidence="4 7" id="KW-0812">Transmembrane</keyword>
<accession>A0A559KDS7</accession>
<keyword evidence="6 7" id="KW-0472">Membrane</keyword>
<feature type="domain" description="Glycine transporter" evidence="8">
    <location>
        <begin position="91"/>
        <end position="162"/>
    </location>
</feature>
<feature type="transmembrane region" description="Helical" evidence="7">
    <location>
        <begin position="115"/>
        <end position="136"/>
    </location>
</feature>
<evidence type="ECO:0000256" key="6">
    <source>
        <dbReference type="ARBA" id="ARBA00023136"/>
    </source>
</evidence>
<evidence type="ECO:0000256" key="3">
    <source>
        <dbReference type="ARBA" id="ARBA00022475"/>
    </source>
</evidence>
<dbReference type="Proteomes" id="UP000317036">
    <property type="component" value="Unassembled WGS sequence"/>
</dbReference>
<reference evidence="9 10" key="1">
    <citation type="submission" date="2019-07" db="EMBL/GenBank/DDBJ databases">
        <authorList>
            <person name="Kim J."/>
        </authorList>
    </citation>
    <scope>NUCLEOTIDE SEQUENCE [LARGE SCALE GENOMIC DNA]</scope>
    <source>
        <strain evidence="9 10">JC52</strain>
    </source>
</reference>
<feature type="transmembrane region" description="Helical" evidence="7">
    <location>
        <begin position="57"/>
        <end position="77"/>
    </location>
</feature>
<dbReference type="PANTHER" id="PTHR30506">
    <property type="entry name" value="INNER MEMBRANE PROTEIN"/>
    <property type="match status" value="1"/>
</dbReference>
<keyword evidence="10" id="KW-1185">Reference proteome</keyword>
<comment type="caution">
    <text evidence="9">The sequence shown here is derived from an EMBL/GenBank/DDBJ whole genome shotgun (WGS) entry which is preliminary data.</text>
</comment>
<dbReference type="GO" id="GO:0005886">
    <property type="term" value="C:plasma membrane"/>
    <property type="evidence" value="ECO:0007669"/>
    <property type="project" value="UniProtKB-SubCell"/>
</dbReference>
<comment type="similarity">
    <text evidence="2">Belongs to the UPF0126 family.</text>
</comment>
<dbReference type="InterPro" id="IPR005115">
    <property type="entry name" value="Gly_transporter"/>
</dbReference>
<evidence type="ECO:0000256" key="4">
    <source>
        <dbReference type="ARBA" id="ARBA00022692"/>
    </source>
</evidence>
<feature type="domain" description="Glycine transporter" evidence="8">
    <location>
        <begin position="5"/>
        <end position="77"/>
    </location>
</feature>
<comment type="subcellular location">
    <subcellularLocation>
        <location evidence="1">Cell membrane</location>
        <topology evidence="1">Multi-pass membrane protein</topology>
    </subcellularLocation>
</comment>
<evidence type="ECO:0000313" key="10">
    <source>
        <dbReference type="Proteomes" id="UP000317036"/>
    </source>
</evidence>
<dbReference type="PANTHER" id="PTHR30506:SF3">
    <property type="entry name" value="UPF0126 INNER MEMBRANE PROTEIN YADS-RELATED"/>
    <property type="match status" value="1"/>
</dbReference>
<dbReference type="OrthoDB" id="9791874at2"/>
<dbReference type="RefSeq" id="WP_144845876.1">
    <property type="nucleotide sequence ID" value="NZ_VNJI01000009.1"/>
</dbReference>
<evidence type="ECO:0000259" key="8">
    <source>
        <dbReference type="Pfam" id="PF03458"/>
    </source>
</evidence>
<feature type="transmembrane region" description="Helical" evidence="7">
    <location>
        <begin position="30"/>
        <end position="51"/>
    </location>
</feature>
<evidence type="ECO:0000313" key="9">
    <source>
        <dbReference type="EMBL" id="TVY10287.1"/>
    </source>
</evidence>
<feature type="transmembrane region" description="Helical" evidence="7">
    <location>
        <begin position="6"/>
        <end position="23"/>
    </location>
</feature>
<dbReference type="EMBL" id="VNJI01000009">
    <property type="protein sequence ID" value="TVY10287.1"/>
    <property type="molecule type" value="Genomic_DNA"/>
</dbReference>
<dbReference type="Pfam" id="PF03458">
    <property type="entry name" value="Gly_transporter"/>
    <property type="match status" value="2"/>
</dbReference>
<evidence type="ECO:0000256" key="7">
    <source>
        <dbReference type="SAM" id="Phobius"/>
    </source>
</evidence>
<keyword evidence="5 7" id="KW-1133">Transmembrane helix</keyword>